<dbReference type="InterPro" id="IPR050793">
    <property type="entry name" value="CMP-NeuNAc_synthase"/>
</dbReference>
<dbReference type="EMBL" id="MORL01000005">
    <property type="protein sequence ID" value="OIN58802.1"/>
    <property type="molecule type" value="Genomic_DNA"/>
</dbReference>
<keyword evidence="2" id="KW-1185">Reference proteome</keyword>
<dbReference type="GO" id="GO:0008781">
    <property type="term" value="F:N-acylneuraminate cytidylyltransferase activity"/>
    <property type="evidence" value="ECO:0007669"/>
    <property type="project" value="TreeGrafter"/>
</dbReference>
<dbReference type="Gene3D" id="3.90.550.10">
    <property type="entry name" value="Spore Coat Polysaccharide Biosynthesis Protein SpsA, Chain A"/>
    <property type="match status" value="1"/>
</dbReference>
<comment type="caution">
    <text evidence="1">The sequence shown here is derived from an EMBL/GenBank/DDBJ whole genome shotgun (WGS) entry which is preliminary data.</text>
</comment>
<dbReference type="PANTHER" id="PTHR21485">
    <property type="entry name" value="HAD SUPERFAMILY MEMBERS CMAS AND KDSC"/>
    <property type="match status" value="1"/>
</dbReference>
<dbReference type="AlphaFoldDB" id="A0A1S2VJ72"/>
<evidence type="ECO:0000313" key="2">
    <source>
        <dbReference type="Proteomes" id="UP000181790"/>
    </source>
</evidence>
<reference evidence="1 2" key="1">
    <citation type="submission" date="2016-10" db="EMBL/GenBank/DDBJ databases">
        <title>Arsenicibacter rosenii gen. nov., sp. nov., an efficient arsenic-methylating bacterium isolated from an arsenic-contaminated paddy soil.</title>
        <authorList>
            <person name="Huang K."/>
        </authorList>
    </citation>
    <scope>NUCLEOTIDE SEQUENCE [LARGE SCALE GENOMIC DNA]</scope>
    <source>
        <strain evidence="1 2">SM-1</strain>
    </source>
</reference>
<dbReference type="InterPro" id="IPR029044">
    <property type="entry name" value="Nucleotide-diphossugar_trans"/>
</dbReference>
<dbReference type="SUPFAM" id="SSF53448">
    <property type="entry name" value="Nucleotide-diphospho-sugar transferases"/>
    <property type="match status" value="1"/>
</dbReference>
<dbReference type="InterPro" id="IPR003329">
    <property type="entry name" value="Cytidylyl_trans"/>
</dbReference>
<protein>
    <recommendedName>
        <fullName evidence="3">Cytidylyltransferase</fullName>
    </recommendedName>
</protein>
<accession>A0A1S2VJ72</accession>
<sequence>MKRTDIVALIIGRGNNTLKNKNILNVLSRPLLEWPAIAAKRSKYIGRYYISSDCESILEAGKKVGYENIKRPLWLAEPTSQSSDVVKHAYETISRKDEAKIIIVFHANVGTISTEMIDDCIEIHLRNPMSSAVIPSHYKNEYHPYRAKKINKDGELEPFIDLSNKKVSANRQDLEGCLFFDHSFWVLSVERGIKSKVGQPPWPVMGNSIIPYITEGCFDVHEYEDLLRTEKWIKEKGLDVIYKNEGY</sequence>
<dbReference type="Pfam" id="PF02348">
    <property type="entry name" value="CTP_transf_3"/>
    <property type="match status" value="1"/>
</dbReference>
<dbReference type="PANTHER" id="PTHR21485:SF6">
    <property type="entry name" value="N-ACYLNEURAMINATE CYTIDYLYLTRANSFERASE-RELATED"/>
    <property type="match status" value="1"/>
</dbReference>
<evidence type="ECO:0008006" key="3">
    <source>
        <dbReference type="Google" id="ProtNLM"/>
    </source>
</evidence>
<organism evidence="1 2">
    <name type="scientific">Arsenicibacter rosenii</name>
    <dbReference type="NCBI Taxonomy" id="1750698"/>
    <lineage>
        <taxon>Bacteria</taxon>
        <taxon>Pseudomonadati</taxon>
        <taxon>Bacteroidota</taxon>
        <taxon>Cytophagia</taxon>
        <taxon>Cytophagales</taxon>
        <taxon>Spirosomataceae</taxon>
        <taxon>Arsenicibacter</taxon>
    </lineage>
</organism>
<proteinExistence type="predicted"/>
<name>A0A1S2VJ72_9BACT</name>
<gene>
    <name evidence="1" type="ORF">BLX24_11235</name>
</gene>
<dbReference type="OrthoDB" id="9805604at2"/>
<evidence type="ECO:0000313" key="1">
    <source>
        <dbReference type="EMBL" id="OIN58802.1"/>
    </source>
</evidence>
<dbReference type="RefSeq" id="WP_071503254.1">
    <property type="nucleotide sequence ID" value="NZ_MORL01000005.1"/>
</dbReference>
<dbReference type="Proteomes" id="UP000181790">
    <property type="component" value="Unassembled WGS sequence"/>
</dbReference>